<sequence>MVAANSAAIVRATFAMGEPGVFSAQRVRCVQHLAHESCEWEGDFRPGDGGAVRAGVGFYGAGRDDLAVGQQVAAVDTGRANRVYPVDGSNEWLFALATLACGAALVSYPFHPLRRLRAARAARH</sequence>
<feature type="transmembrane region" description="Helical" evidence="1">
    <location>
        <begin position="92"/>
        <end position="110"/>
    </location>
</feature>
<protein>
    <submittedName>
        <fullName evidence="2">Uncharacterized protein</fullName>
    </submittedName>
</protein>
<evidence type="ECO:0000256" key="1">
    <source>
        <dbReference type="SAM" id="Phobius"/>
    </source>
</evidence>
<keyword evidence="1" id="KW-1133">Transmembrane helix</keyword>
<gene>
    <name evidence="2" type="ORF">AC529_04625</name>
</gene>
<comment type="caution">
    <text evidence="2">The sequence shown here is derived from an EMBL/GenBank/DDBJ whole genome shotgun (WGS) entry which is preliminary data.</text>
</comment>
<evidence type="ECO:0000313" key="3">
    <source>
        <dbReference type="Proteomes" id="UP000074382"/>
    </source>
</evidence>
<evidence type="ECO:0000313" key="2">
    <source>
        <dbReference type="EMBL" id="KUP97856.1"/>
    </source>
</evidence>
<keyword evidence="3" id="KW-1185">Reference proteome</keyword>
<name>A0A147KKN4_THECS</name>
<dbReference type="AlphaFoldDB" id="A0A147KKN4"/>
<reference evidence="3" key="1">
    <citation type="journal article" date="2017" name="Acta Aliment.">
        <title>Plant polysaccharide degrading enzyme system of Thermpbifida cellulosilytica TB100 revealed by de novo genome project data.</title>
        <authorList>
            <person name="Toth A."/>
            <person name="Baka E."/>
            <person name="Luzics S."/>
            <person name="Bata-Vidacs I."/>
            <person name="Nagy I."/>
            <person name="Balint B."/>
            <person name="Herceg R."/>
            <person name="Olasz F."/>
            <person name="Wilk T."/>
            <person name="Nagy T."/>
            <person name="Kriszt B."/>
            <person name="Nagy I."/>
            <person name="Kukolya J."/>
        </authorList>
    </citation>
    <scope>NUCLEOTIDE SEQUENCE [LARGE SCALE GENOMIC DNA]</scope>
    <source>
        <strain evidence="3">TB100</strain>
    </source>
</reference>
<keyword evidence="1" id="KW-0472">Membrane</keyword>
<organism evidence="2 3">
    <name type="scientific">Thermobifida cellulosilytica TB100</name>
    <dbReference type="NCBI Taxonomy" id="665004"/>
    <lineage>
        <taxon>Bacteria</taxon>
        <taxon>Bacillati</taxon>
        <taxon>Actinomycetota</taxon>
        <taxon>Actinomycetes</taxon>
        <taxon>Streptosporangiales</taxon>
        <taxon>Nocardiopsidaceae</taxon>
        <taxon>Thermobifida</taxon>
    </lineage>
</organism>
<dbReference type="Proteomes" id="UP000074382">
    <property type="component" value="Unassembled WGS sequence"/>
</dbReference>
<dbReference type="PATRIC" id="fig|665004.4.peg.1691"/>
<proteinExistence type="predicted"/>
<accession>A0A147KKN4</accession>
<keyword evidence="1" id="KW-0812">Transmembrane</keyword>
<dbReference type="EMBL" id="LGEM01000020">
    <property type="protein sequence ID" value="KUP97856.1"/>
    <property type="molecule type" value="Genomic_DNA"/>
</dbReference>